<protein>
    <submittedName>
        <fullName evidence="1">Uncharacterized protein</fullName>
    </submittedName>
</protein>
<accession>A0A061SCD2</accession>
<reference evidence="1" key="1">
    <citation type="submission" date="2014-05" db="EMBL/GenBank/DDBJ databases">
        <title>The transcriptome of the halophilic microalga Tetraselmis sp. GSL018 isolated from the Great Salt Lake, Utah.</title>
        <authorList>
            <person name="Jinkerson R.E."/>
            <person name="D'Adamo S."/>
            <person name="Posewitz M.C."/>
        </authorList>
    </citation>
    <scope>NUCLEOTIDE SEQUENCE</scope>
    <source>
        <strain evidence="1">GSL018</strain>
    </source>
</reference>
<sequence>RNYICIQMRKLRKPQFIPFDAIDQIVSCLGKVPLKSTAASNTGKALLHCQVGKTK</sequence>
<dbReference type="EMBL" id="GBEZ01004825">
    <property type="protein sequence ID" value="JAC80421.1"/>
    <property type="molecule type" value="Transcribed_RNA"/>
</dbReference>
<evidence type="ECO:0000313" key="1">
    <source>
        <dbReference type="EMBL" id="JAC80421.1"/>
    </source>
</evidence>
<name>A0A061SCD2_9CHLO</name>
<dbReference type="AlphaFoldDB" id="A0A061SCD2"/>
<proteinExistence type="predicted"/>
<organism evidence="1">
    <name type="scientific">Tetraselmis sp. GSL018</name>
    <dbReference type="NCBI Taxonomy" id="582737"/>
    <lineage>
        <taxon>Eukaryota</taxon>
        <taxon>Viridiplantae</taxon>
        <taxon>Chlorophyta</taxon>
        <taxon>core chlorophytes</taxon>
        <taxon>Chlorodendrophyceae</taxon>
        <taxon>Chlorodendrales</taxon>
        <taxon>Chlorodendraceae</taxon>
        <taxon>Tetraselmis</taxon>
    </lineage>
</organism>
<gene>
    <name evidence="1" type="ORF">TSPGSL018_10316</name>
</gene>
<feature type="non-terminal residue" evidence="1">
    <location>
        <position position="1"/>
    </location>
</feature>